<dbReference type="PANTHER" id="PTHR35889:SF3">
    <property type="entry name" value="F-BOX DOMAIN-CONTAINING PROTEIN"/>
    <property type="match status" value="1"/>
</dbReference>
<dbReference type="Proteomes" id="UP001416858">
    <property type="component" value="Unassembled WGS sequence"/>
</dbReference>
<dbReference type="EMBL" id="BAABRO010000011">
    <property type="protein sequence ID" value="GAA5508857.1"/>
    <property type="molecule type" value="Genomic_DNA"/>
</dbReference>
<reference evidence="4 5" key="1">
    <citation type="submission" date="2024-02" db="EMBL/GenBank/DDBJ databases">
        <title>Rhodopirellula caenicola NBRC 110016.</title>
        <authorList>
            <person name="Ichikawa N."/>
            <person name="Katano-Makiyama Y."/>
            <person name="Hidaka K."/>
        </authorList>
    </citation>
    <scope>NUCLEOTIDE SEQUENCE [LARGE SCALE GENOMIC DNA]</scope>
    <source>
        <strain evidence="4 5">NBRC 110016</strain>
    </source>
</reference>
<dbReference type="Pfam" id="PF07583">
    <property type="entry name" value="PSCyt2"/>
    <property type="match status" value="1"/>
</dbReference>
<evidence type="ECO:0000256" key="1">
    <source>
        <dbReference type="SAM" id="SignalP"/>
    </source>
</evidence>
<organism evidence="4 5">
    <name type="scientific">Novipirellula caenicola</name>
    <dbReference type="NCBI Taxonomy" id="1536901"/>
    <lineage>
        <taxon>Bacteria</taxon>
        <taxon>Pseudomonadati</taxon>
        <taxon>Planctomycetota</taxon>
        <taxon>Planctomycetia</taxon>
        <taxon>Pirellulales</taxon>
        <taxon>Pirellulaceae</taxon>
        <taxon>Novipirellula</taxon>
    </lineage>
</organism>
<evidence type="ECO:0000313" key="4">
    <source>
        <dbReference type="EMBL" id="GAA5508857.1"/>
    </source>
</evidence>
<evidence type="ECO:0000313" key="5">
    <source>
        <dbReference type="Proteomes" id="UP001416858"/>
    </source>
</evidence>
<feature type="chain" id="PRO_5046495053" description="Secreted protein containing DUF1549" evidence="1">
    <location>
        <begin position="34"/>
        <end position="560"/>
    </location>
</feature>
<sequence length="560" mass="63725">MMRATQRHRMTNGFIGMVLITATMSMSWATVSAADSVPSQVALINDAIEQGWRDYEIRPAPEVDDATWCRRVYLDVIGRIPTLEELKTFLDSKGNDKRAKLVDQLLYDDKYTEEYANHWGSIWTNVLIGRSGGTDRRSMTSRDGMQKYLRDSFATNKPYNTMVYELVTAEGTTKPGTDKFNGAVNFLVDKVNDENGVLATSSTSRIFLGQQVQCTQCHNHPFNQWKQQKFWEFNSFFRQTRSLRRFVDGTRDIDHAELVSEDFAGEAGDPNDALVFYELRNGLTKVAYPVFTDGTEIAKSGYVSEVNRRQELGRLMLESEFLDKMAVNRIWSHFLGFGFTKPIDDLGPHNPASHPALLEDLAKEFRKNSYDTKQLITWITLSRPYQLKALLGPANEIDDPSIGEMPKFSRFYLRQMSAEQLYQSLVSSTNAGGGGSYEEQERQRREWMQQFVVAFGTDEGDEATTFNGSIPQALMLFNGDLVKNATSIKPGSFLDQLSQSGRSPRDRLTDLFMAGLARRPNKNEMTIAGKLMVARKGNEKEMLQDMWWAILNTNEFIMQH</sequence>
<name>A0ABP9VUP4_9BACT</name>
<dbReference type="InterPro" id="IPR011444">
    <property type="entry name" value="DUF1549"/>
</dbReference>
<feature type="domain" description="DUF1549" evidence="2">
    <location>
        <begin position="44"/>
        <end position="241"/>
    </location>
</feature>
<proteinExistence type="predicted"/>
<accession>A0ABP9VUP4</accession>
<keyword evidence="1" id="KW-0732">Signal</keyword>
<dbReference type="Pfam" id="PF07587">
    <property type="entry name" value="PSD1"/>
    <property type="match status" value="1"/>
</dbReference>
<protein>
    <recommendedName>
        <fullName evidence="6">Secreted protein containing DUF1549</fullName>
    </recommendedName>
</protein>
<comment type="caution">
    <text evidence="4">The sequence shown here is derived from an EMBL/GenBank/DDBJ whole genome shotgun (WGS) entry which is preliminary data.</text>
</comment>
<feature type="signal peptide" evidence="1">
    <location>
        <begin position="1"/>
        <end position="33"/>
    </location>
</feature>
<feature type="domain" description="DUF1553" evidence="3">
    <location>
        <begin position="319"/>
        <end position="530"/>
    </location>
</feature>
<evidence type="ECO:0008006" key="6">
    <source>
        <dbReference type="Google" id="ProtNLM"/>
    </source>
</evidence>
<keyword evidence="5" id="KW-1185">Reference proteome</keyword>
<gene>
    <name evidence="4" type="ORF">Rcae01_04326</name>
</gene>
<dbReference type="PANTHER" id="PTHR35889">
    <property type="entry name" value="CYCLOINULO-OLIGOSACCHARIDE FRUCTANOTRANSFERASE-RELATED"/>
    <property type="match status" value="1"/>
</dbReference>
<evidence type="ECO:0000259" key="2">
    <source>
        <dbReference type="Pfam" id="PF07583"/>
    </source>
</evidence>
<dbReference type="InterPro" id="IPR022655">
    <property type="entry name" value="DUF1553"/>
</dbReference>
<evidence type="ECO:0000259" key="3">
    <source>
        <dbReference type="Pfam" id="PF07587"/>
    </source>
</evidence>